<sequence length="581" mass="61489">MFSKVFASLSVLLAISVQVNAHAAIAPALGVDGTPVRADVQRPSTASPCGTVNVASTLDTSTPVQAAADGTFTATATDFNAGADGSRSVTAKVDPTAQGKTFSTAVTVSQNGDAAPTTVGSDQIVAALPAGTTCSGGTAGNLCLVQFTTTAGFGNCVVVAQGAATGAAAANTTAAATNGTTTAGTTATNGTTTATNGTTDATTAANGTTAATTTTTKHHHHKAAAAQAKVNKRFSFFQWRDIKHNRDGEETLAQTCRFHSSSHATGTFTKHRGDVTVVLSEQDEDVDVPSYGRHGLLAGSIILDSSLKIEDIVAVVLKVEGRIKLNISGANAASKTIKTVDEQYELWSCQTPNSSISSTCPRLIPFSTILPPTFKDGNHEYPLPPSYEVNFTGIPGLYAKCTYTIRAIVKTHGSFWDHKQTVSTPFIYRPRKRPPQPTVASEFFSSIKVSPEEWFQTTSVLQARPSTKLEPINVSIFLPAVRSFGLRDTIPYHIQLTGPISSLKKFYSCVQCGHSAHEMALDWEGEIRCRDDIRVGHFDAGKIAMSDFLVFSVVPKPTMGAFNSLRMIVPILLVTDTWVEH</sequence>
<name>A0A1Q3E0I3_LENED</name>
<gene>
    <name evidence="3" type="ORF">LENED_002163</name>
</gene>
<reference evidence="3 4" key="2">
    <citation type="submission" date="2017-02" db="EMBL/GenBank/DDBJ databases">
        <title>A genome survey and senescence transcriptome analysis in Lentinula edodes.</title>
        <authorList>
            <person name="Sakamoto Y."/>
            <person name="Nakade K."/>
            <person name="Sato S."/>
            <person name="Yoshida Y."/>
            <person name="Miyazaki K."/>
            <person name="Natsume S."/>
            <person name="Konno N."/>
        </authorList>
    </citation>
    <scope>NUCLEOTIDE SEQUENCE [LARGE SCALE GENOMIC DNA]</scope>
    <source>
        <strain evidence="3 4">NBRC 111202</strain>
    </source>
</reference>
<evidence type="ECO:0000256" key="1">
    <source>
        <dbReference type="SAM" id="MobiDB-lite"/>
    </source>
</evidence>
<protein>
    <submittedName>
        <fullName evidence="3">Uncharacterized protein</fullName>
    </submittedName>
</protein>
<dbReference type="EMBL" id="BDGU01000034">
    <property type="protein sequence ID" value="GAW00624.1"/>
    <property type="molecule type" value="Genomic_DNA"/>
</dbReference>
<keyword evidence="4" id="KW-1185">Reference proteome</keyword>
<evidence type="ECO:0000256" key="2">
    <source>
        <dbReference type="SAM" id="SignalP"/>
    </source>
</evidence>
<reference evidence="3 4" key="1">
    <citation type="submission" date="2016-08" db="EMBL/GenBank/DDBJ databases">
        <authorList>
            <consortium name="Lentinula edodes genome sequencing consortium"/>
            <person name="Sakamoto Y."/>
            <person name="Nakade K."/>
            <person name="Sato S."/>
            <person name="Yoshida Y."/>
            <person name="Miyazaki K."/>
            <person name="Natsume S."/>
            <person name="Konno N."/>
        </authorList>
    </citation>
    <scope>NUCLEOTIDE SEQUENCE [LARGE SCALE GENOMIC DNA]</scope>
    <source>
        <strain evidence="3 4">NBRC 111202</strain>
    </source>
</reference>
<dbReference type="Proteomes" id="UP000188533">
    <property type="component" value="Unassembled WGS sequence"/>
</dbReference>
<evidence type="ECO:0000313" key="3">
    <source>
        <dbReference type="EMBL" id="GAW00624.1"/>
    </source>
</evidence>
<feature type="chain" id="PRO_5013292608" evidence="2">
    <location>
        <begin position="22"/>
        <end position="581"/>
    </location>
</feature>
<proteinExistence type="predicted"/>
<dbReference type="InterPro" id="IPR014752">
    <property type="entry name" value="Arrestin-like_C"/>
</dbReference>
<dbReference type="Gene3D" id="2.60.40.640">
    <property type="match status" value="1"/>
</dbReference>
<accession>A0A1Q3E0I3</accession>
<dbReference type="STRING" id="5353.A0A1Q3E0I3"/>
<evidence type="ECO:0000313" key="4">
    <source>
        <dbReference type="Proteomes" id="UP000188533"/>
    </source>
</evidence>
<organism evidence="3 4">
    <name type="scientific">Lentinula edodes</name>
    <name type="common">Shiitake mushroom</name>
    <name type="synonym">Lentinus edodes</name>
    <dbReference type="NCBI Taxonomy" id="5353"/>
    <lineage>
        <taxon>Eukaryota</taxon>
        <taxon>Fungi</taxon>
        <taxon>Dikarya</taxon>
        <taxon>Basidiomycota</taxon>
        <taxon>Agaricomycotina</taxon>
        <taxon>Agaricomycetes</taxon>
        <taxon>Agaricomycetidae</taxon>
        <taxon>Agaricales</taxon>
        <taxon>Marasmiineae</taxon>
        <taxon>Omphalotaceae</taxon>
        <taxon>Lentinula</taxon>
    </lineage>
</organism>
<feature type="region of interest" description="Disordered" evidence="1">
    <location>
        <begin position="178"/>
        <end position="204"/>
    </location>
</feature>
<keyword evidence="2" id="KW-0732">Signal</keyword>
<dbReference type="AlphaFoldDB" id="A0A1Q3E0I3"/>
<feature type="signal peptide" evidence="2">
    <location>
        <begin position="1"/>
        <end position="21"/>
    </location>
</feature>
<comment type="caution">
    <text evidence="3">The sequence shown here is derived from an EMBL/GenBank/DDBJ whole genome shotgun (WGS) entry which is preliminary data.</text>
</comment>